<feature type="region of interest" description="Disordered" evidence="1">
    <location>
        <begin position="548"/>
        <end position="573"/>
    </location>
</feature>
<dbReference type="InterPro" id="IPR027417">
    <property type="entry name" value="P-loop_NTPase"/>
</dbReference>
<protein>
    <submittedName>
        <fullName evidence="4">DEAD/DEAH box helicase</fullName>
    </submittedName>
</protein>
<dbReference type="GO" id="GO:0003677">
    <property type="term" value="F:DNA binding"/>
    <property type="evidence" value="ECO:0007669"/>
    <property type="project" value="InterPro"/>
</dbReference>
<dbReference type="GO" id="GO:0005829">
    <property type="term" value="C:cytosol"/>
    <property type="evidence" value="ECO:0007669"/>
    <property type="project" value="TreeGrafter"/>
</dbReference>
<dbReference type="PROSITE" id="PS51192">
    <property type="entry name" value="HELICASE_ATP_BIND_1"/>
    <property type="match status" value="1"/>
</dbReference>
<organism evidence="4 5">
    <name type="scientific">Devosia marina</name>
    <dbReference type="NCBI Taxonomy" id="2683198"/>
    <lineage>
        <taxon>Bacteria</taxon>
        <taxon>Pseudomonadati</taxon>
        <taxon>Pseudomonadota</taxon>
        <taxon>Alphaproteobacteria</taxon>
        <taxon>Hyphomicrobiales</taxon>
        <taxon>Devosiaceae</taxon>
        <taxon>Devosia</taxon>
    </lineage>
</organism>
<evidence type="ECO:0000313" key="4">
    <source>
        <dbReference type="EMBL" id="MVS99782.1"/>
    </source>
</evidence>
<gene>
    <name evidence="4" type="ORF">GO014_12185</name>
</gene>
<dbReference type="RefSeq" id="WP_157290578.1">
    <property type="nucleotide sequence ID" value="NZ_WQRF01000003.1"/>
</dbReference>
<keyword evidence="4" id="KW-0067">ATP-binding</keyword>
<evidence type="ECO:0000256" key="1">
    <source>
        <dbReference type="SAM" id="MobiDB-lite"/>
    </source>
</evidence>
<dbReference type="GO" id="GO:0016787">
    <property type="term" value="F:hydrolase activity"/>
    <property type="evidence" value="ECO:0007669"/>
    <property type="project" value="InterPro"/>
</dbReference>
<dbReference type="CDD" id="cd09179">
    <property type="entry name" value="PLDc_N_DEXD_a"/>
    <property type="match status" value="1"/>
</dbReference>
<evidence type="ECO:0000259" key="2">
    <source>
        <dbReference type="PROSITE" id="PS51192"/>
    </source>
</evidence>
<reference evidence="4 5" key="1">
    <citation type="submission" date="2019-12" db="EMBL/GenBank/DDBJ databases">
        <title>Devosia maris sp. nov., isolated from the deep seawater.</title>
        <authorList>
            <person name="Liu Y."/>
        </authorList>
    </citation>
    <scope>NUCLEOTIDE SEQUENCE [LARGE SCALE GENOMIC DNA]</scope>
    <source>
        <strain evidence="4 5">L53-10-65</strain>
    </source>
</reference>
<keyword evidence="4" id="KW-0378">Hydrolase</keyword>
<dbReference type="GO" id="GO:0004386">
    <property type="term" value="F:helicase activity"/>
    <property type="evidence" value="ECO:0007669"/>
    <property type="project" value="UniProtKB-KW"/>
</dbReference>
<dbReference type="SUPFAM" id="SSF52540">
    <property type="entry name" value="P-loop containing nucleoside triphosphate hydrolases"/>
    <property type="match status" value="1"/>
</dbReference>
<dbReference type="SMART" id="SM00487">
    <property type="entry name" value="DEXDc"/>
    <property type="match status" value="1"/>
</dbReference>
<dbReference type="SMART" id="SM00490">
    <property type="entry name" value="HELICc"/>
    <property type="match status" value="1"/>
</dbReference>
<dbReference type="Pfam" id="PF00271">
    <property type="entry name" value="Helicase_C"/>
    <property type="match status" value="1"/>
</dbReference>
<dbReference type="PANTHER" id="PTHR47396:SF1">
    <property type="entry name" value="ATP-DEPENDENT HELICASE IRC3-RELATED"/>
    <property type="match status" value="1"/>
</dbReference>
<dbReference type="EMBL" id="WQRF01000003">
    <property type="protein sequence ID" value="MVS99782.1"/>
    <property type="molecule type" value="Genomic_DNA"/>
</dbReference>
<comment type="caution">
    <text evidence="4">The sequence shown here is derived from an EMBL/GenBank/DDBJ whole genome shotgun (WGS) entry which is preliminary data.</text>
</comment>
<keyword evidence="4" id="KW-0547">Nucleotide-binding</keyword>
<dbReference type="Pfam" id="PF04851">
    <property type="entry name" value="ResIII"/>
    <property type="match status" value="1"/>
</dbReference>
<dbReference type="InterPro" id="IPR001650">
    <property type="entry name" value="Helicase_C-like"/>
</dbReference>
<dbReference type="Proteomes" id="UP000438106">
    <property type="component" value="Unassembled WGS sequence"/>
</dbReference>
<dbReference type="InterPro" id="IPR014001">
    <property type="entry name" value="Helicase_ATP-bd"/>
</dbReference>
<feature type="domain" description="Helicase C-terminal" evidence="3">
    <location>
        <begin position="529"/>
        <end position="707"/>
    </location>
</feature>
<dbReference type="GO" id="GO:0005524">
    <property type="term" value="F:ATP binding"/>
    <property type="evidence" value="ECO:0007669"/>
    <property type="project" value="InterPro"/>
</dbReference>
<dbReference type="PANTHER" id="PTHR47396">
    <property type="entry name" value="TYPE I RESTRICTION ENZYME ECOKI R PROTEIN"/>
    <property type="match status" value="1"/>
</dbReference>
<evidence type="ECO:0000313" key="5">
    <source>
        <dbReference type="Proteomes" id="UP000438106"/>
    </source>
</evidence>
<sequence length="723" mass="81577">MLRDLQYQGVYKSDLDNILEDFYLPALSVANSYDRAVGYFSASTISYAAQALSVFVRNGGQIRLILGAFSDAQDIEAVREGHRLREISEKIGSELLDHIANVSDELFQNRFETLAWLVAHGRLEVKIALRERGMYHDKIGIIGDTADDKLVFSGSANESTHALLPTFNYESINVFPTWRPELEAYYRPHIESFDRLWRNESRATAVIDIPTAVREKLISTARALTYTPDPEIEAGIAARVRDKIHGTTSTTTSKPKEPATINGRPFKMLPHQIEALDAWKAKGDFQGTFDLATGAGKTITSIHAIVKLSERIDGLACVIAVPYQNLADQWVDILSSFNIYPVRCYVSRANWVEKLRNVVHELVMGSRKFAAIVVVNRTLKSPEFQECLKQIAGNRLLWIGDECHHHTSKAYEGFLPEHARFRIGLSATPQHYLDEERNERLAEYYGEIVSRYTLKQAITDKVLTPYMYYPRVVELTKGEADEFVDLSEQIGRIMARQDGTKGVASNPQLTALLMRRARLVGSAANKMAALDKALEGVKPNPHTLFYCGDGTVETDEESDQDSETESTVSSQRQVEAVSSLLHKRGWDVSRFTSRESRKERDSILENFRIGIIDAMVAIRCLDEGIDVPACNTAYILASSRDPRQFVQRRGRILRRSPGKEMATIHDFVVVLPHDYETDSDYAKRLIKSELGRVAEFSSLSENRAEAYEVLAPFLREYDLEHAI</sequence>
<dbReference type="Gene3D" id="3.30.870.10">
    <property type="entry name" value="Endonuclease Chain A"/>
    <property type="match status" value="1"/>
</dbReference>
<name>A0A7X3FT51_9HYPH</name>
<evidence type="ECO:0000259" key="3">
    <source>
        <dbReference type="PROSITE" id="PS51194"/>
    </source>
</evidence>
<keyword evidence="5" id="KW-1185">Reference proteome</keyword>
<accession>A0A7X3FT51</accession>
<dbReference type="AlphaFoldDB" id="A0A7X3FT51"/>
<feature type="compositionally biased region" description="Acidic residues" evidence="1">
    <location>
        <begin position="552"/>
        <end position="564"/>
    </location>
</feature>
<dbReference type="PROSITE" id="PS51194">
    <property type="entry name" value="HELICASE_CTER"/>
    <property type="match status" value="1"/>
</dbReference>
<feature type="domain" description="Helicase ATP-binding" evidence="2">
    <location>
        <begin position="278"/>
        <end position="447"/>
    </location>
</feature>
<proteinExistence type="predicted"/>
<dbReference type="InterPro" id="IPR050742">
    <property type="entry name" value="Helicase_Restrict-Modif_Enz"/>
</dbReference>
<dbReference type="Gene3D" id="3.40.50.300">
    <property type="entry name" value="P-loop containing nucleotide triphosphate hydrolases"/>
    <property type="match status" value="2"/>
</dbReference>
<dbReference type="InterPro" id="IPR006935">
    <property type="entry name" value="Helicase/UvrB_N"/>
</dbReference>
<keyword evidence="4" id="KW-0347">Helicase</keyword>